<organism evidence="1 2">
    <name type="scientific">Spirosoma pollinicola</name>
    <dbReference type="NCBI Taxonomy" id="2057025"/>
    <lineage>
        <taxon>Bacteria</taxon>
        <taxon>Pseudomonadati</taxon>
        <taxon>Bacteroidota</taxon>
        <taxon>Cytophagia</taxon>
        <taxon>Cytophagales</taxon>
        <taxon>Cytophagaceae</taxon>
        <taxon>Spirosoma</taxon>
    </lineage>
</organism>
<dbReference type="Proteomes" id="UP000232883">
    <property type="component" value="Chromosome"/>
</dbReference>
<keyword evidence="2" id="KW-1185">Reference proteome</keyword>
<reference evidence="1 2" key="1">
    <citation type="submission" date="2017-11" db="EMBL/GenBank/DDBJ databases">
        <title>Taxonomic description and genome sequences of Spirosoma HA7 sp. nov., isolated from pollen microhabitat of Corylus avellana.</title>
        <authorList>
            <person name="Ambika Manirajan B."/>
            <person name="Suarez C."/>
            <person name="Ratering S."/>
            <person name="Geissler-Plaum R."/>
            <person name="Cardinale M."/>
            <person name="Sylvia S."/>
        </authorList>
    </citation>
    <scope>NUCLEOTIDE SEQUENCE [LARGE SCALE GENOMIC DNA]</scope>
    <source>
        <strain evidence="1 2">HA7</strain>
    </source>
</reference>
<dbReference type="KEGG" id="spir:CWM47_03430"/>
<name>A0A2K8YTK2_9BACT</name>
<accession>A0A2K8YTK2</accession>
<evidence type="ECO:0000313" key="2">
    <source>
        <dbReference type="Proteomes" id="UP000232883"/>
    </source>
</evidence>
<gene>
    <name evidence="1" type="ORF">CWM47_03430</name>
</gene>
<proteinExistence type="predicted"/>
<dbReference type="EMBL" id="CP025096">
    <property type="protein sequence ID" value="AUD00950.1"/>
    <property type="molecule type" value="Genomic_DNA"/>
</dbReference>
<sequence length="138" mass="15418">MQHCVDRTISSCFHYLGTHSKPMLDAFLTANGGKPAEELTNGTAIFSSQFKIEERLVYVKPGSWVQVKGKGQFFTHTNEKFLERFALVEKNKPTAEPSQPVKKEGVLAGLSHVNAPLWLSKLMSRQPGRKTTSSKLKK</sequence>
<evidence type="ECO:0000313" key="1">
    <source>
        <dbReference type="EMBL" id="AUD00950.1"/>
    </source>
</evidence>
<dbReference type="AlphaFoldDB" id="A0A2K8YTK2"/>
<protein>
    <submittedName>
        <fullName evidence="1">Uncharacterized protein</fullName>
    </submittedName>
</protein>
<dbReference type="RefSeq" id="WP_100986373.1">
    <property type="nucleotide sequence ID" value="NZ_CP025096.1"/>
</dbReference>